<evidence type="ECO:0000256" key="1">
    <source>
        <dbReference type="ARBA" id="ARBA00004141"/>
    </source>
</evidence>
<keyword evidence="6 8" id="KW-0472">Membrane</keyword>
<protein>
    <submittedName>
        <fullName evidence="9">Glycerol transporter</fullName>
    </submittedName>
</protein>
<feature type="transmembrane region" description="Helical" evidence="8">
    <location>
        <begin position="166"/>
        <end position="186"/>
    </location>
</feature>
<keyword evidence="5 8" id="KW-1133">Transmembrane helix</keyword>
<dbReference type="RefSeq" id="WP_011883624.1">
    <property type="nucleotide sequence ID" value="NC_023030.2"/>
</dbReference>
<evidence type="ECO:0000313" key="9">
    <source>
        <dbReference type="EMBL" id="AHB99344.1"/>
    </source>
</evidence>
<dbReference type="PRINTS" id="PR00783">
    <property type="entry name" value="MINTRINSICP"/>
</dbReference>
<dbReference type="PANTHER" id="PTHR43829">
    <property type="entry name" value="AQUAPORIN OR AQUAGLYCEROPORIN RELATED"/>
    <property type="match status" value="1"/>
</dbReference>
<accession>A0A0F6CJS2</accession>
<evidence type="ECO:0000256" key="4">
    <source>
        <dbReference type="ARBA" id="ARBA00022692"/>
    </source>
</evidence>
<dbReference type="eggNOG" id="COG0580">
    <property type="taxonomic scope" value="Bacteria"/>
</dbReference>
<feature type="transmembrane region" description="Helical" evidence="8">
    <location>
        <begin position="143"/>
        <end position="160"/>
    </location>
</feature>
<evidence type="ECO:0000313" key="10">
    <source>
        <dbReference type="Proteomes" id="UP000018735"/>
    </source>
</evidence>
<sequence>MNTTVNILLGELIGTMVLIILGNGVCASVNYKNMFAKQVGANWLLIAFGWGFAVFCGVVISIQVLKGNAHLNPAVTVYFMINQKGANIGLLFAMIAMQLLGAMIAQIILNSLNWKHIIENDAEMLKASSCTGPSHRKAWFRNISYEMLGTMILLAGVMAGDYHKLTGVFFVMAIVMSLGSVTGCAINPARDFGPRVIYFLTAKAFNKKLQNPVSADFRYGLVPLLAPIAAGLIMGGFSLLINQ</sequence>
<dbReference type="InterPro" id="IPR022357">
    <property type="entry name" value="MIP_CS"/>
</dbReference>
<reference evidence="9 10" key="1">
    <citation type="journal article" date="2011" name="PLoS ONE">
        <title>Core proteome of the minimal cell: comparative proteomics of three mollicute species.</title>
        <authorList>
            <person name="Fisunov G.Y."/>
            <person name="Alexeev D.G."/>
            <person name="Bazaleev N.A."/>
            <person name="Ladygina V.G."/>
            <person name="Galyamina M.A."/>
            <person name="Kondratov I.G."/>
            <person name="Zhukova N.A."/>
            <person name="Serebryakova M.V."/>
            <person name="Demina I.A."/>
            <person name="Govorun V.M."/>
        </authorList>
    </citation>
    <scope>NUCLEOTIDE SEQUENCE [LARGE SCALE GENOMIC DNA]</scope>
    <source>
        <strain evidence="9 10">S6</strain>
    </source>
</reference>
<evidence type="ECO:0000256" key="7">
    <source>
        <dbReference type="RuleBase" id="RU000477"/>
    </source>
</evidence>
<keyword evidence="4 7" id="KW-0812">Transmembrane</keyword>
<name>A0A0F6CJS2_MYCGL</name>
<dbReference type="InterPro" id="IPR000425">
    <property type="entry name" value="MIP"/>
</dbReference>
<dbReference type="EMBL" id="CP006916">
    <property type="protein sequence ID" value="AHB99344.1"/>
    <property type="molecule type" value="Genomic_DNA"/>
</dbReference>
<feature type="transmembrane region" description="Helical" evidence="8">
    <location>
        <begin position="43"/>
        <end position="65"/>
    </location>
</feature>
<dbReference type="Pfam" id="PF00230">
    <property type="entry name" value="MIP"/>
    <property type="match status" value="1"/>
</dbReference>
<dbReference type="GO" id="GO:0005886">
    <property type="term" value="C:plasma membrane"/>
    <property type="evidence" value="ECO:0007669"/>
    <property type="project" value="TreeGrafter"/>
</dbReference>
<evidence type="ECO:0000256" key="3">
    <source>
        <dbReference type="ARBA" id="ARBA00022448"/>
    </source>
</evidence>
<dbReference type="HOGENOM" id="CLU_020019_9_2_14"/>
<evidence type="ECO:0000256" key="2">
    <source>
        <dbReference type="ARBA" id="ARBA00006175"/>
    </source>
</evidence>
<organism evidence="9 10">
    <name type="scientific">Mycoplasmoides gallisepticum S6</name>
    <dbReference type="NCBI Taxonomy" id="1006581"/>
    <lineage>
        <taxon>Bacteria</taxon>
        <taxon>Bacillati</taxon>
        <taxon>Mycoplasmatota</taxon>
        <taxon>Mycoplasmoidales</taxon>
        <taxon>Mycoplasmoidaceae</taxon>
        <taxon>Mycoplasmoides</taxon>
    </lineage>
</organism>
<dbReference type="KEGG" id="mgz:GCW_00065"/>
<feature type="transmembrane region" description="Helical" evidence="8">
    <location>
        <begin position="85"/>
        <end position="109"/>
    </location>
</feature>
<comment type="subcellular location">
    <subcellularLocation>
        <location evidence="1">Membrane</location>
        <topology evidence="1">Multi-pass membrane protein</topology>
    </subcellularLocation>
</comment>
<dbReference type="InterPro" id="IPR050363">
    <property type="entry name" value="MIP/Aquaporin"/>
</dbReference>
<dbReference type="Proteomes" id="UP000018735">
    <property type="component" value="Chromosome"/>
</dbReference>
<gene>
    <name evidence="9" type="primary">glpF</name>
    <name evidence="9" type="ORF">GCW_00065</name>
</gene>
<feature type="transmembrane region" description="Helical" evidence="8">
    <location>
        <begin position="217"/>
        <end position="241"/>
    </location>
</feature>
<evidence type="ECO:0000256" key="8">
    <source>
        <dbReference type="SAM" id="Phobius"/>
    </source>
</evidence>
<evidence type="ECO:0000256" key="5">
    <source>
        <dbReference type="ARBA" id="ARBA00022989"/>
    </source>
</evidence>
<keyword evidence="3 7" id="KW-0813">Transport</keyword>
<dbReference type="InterPro" id="IPR023271">
    <property type="entry name" value="Aquaporin-like"/>
</dbReference>
<dbReference type="AlphaFoldDB" id="A0A0F6CJS2"/>
<feature type="transmembrane region" description="Helical" evidence="8">
    <location>
        <begin position="12"/>
        <end position="31"/>
    </location>
</feature>
<dbReference type="PANTHER" id="PTHR43829:SF9">
    <property type="entry name" value="AQUAPORIN-9"/>
    <property type="match status" value="1"/>
</dbReference>
<dbReference type="SUPFAM" id="SSF81338">
    <property type="entry name" value="Aquaporin-like"/>
    <property type="match status" value="1"/>
</dbReference>
<comment type="similarity">
    <text evidence="2 7">Belongs to the MIP/aquaporin (TC 1.A.8) family.</text>
</comment>
<proteinExistence type="inferred from homology"/>
<dbReference type="GO" id="GO:0015254">
    <property type="term" value="F:glycerol channel activity"/>
    <property type="evidence" value="ECO:0007669"/>
    <property type="project" value="TreeGrafter"/>
</dbReference>
<dbReference type="Gene3D" id="1.20.1080.10">
    <property type="entry name" value="Glycerol uptake facilitator protein"/>
    <property type="match status" value="1"/>
</dbReference>
<dbReference type="PROSITE" id="PS00221">
    <property type="entry name" value="MIP"/>
    <property type="match status" value="1"/>
</dbReference>
<evidence type="ECO:0000256" key="6">
    <source>
        <dbReference type="ARBA" id="ARBA00023136"/>
    </source>
</evidence>